<dbReference type="NCBIfam" id="TIGR02832">
    <property type="entry name" value="spo_yunB"/>
    <property type="match status" value="1"/>
</dbReference>
<evidence type="ECO:0000313" key="1">
    <source>
        <dbReference type="EMBL" id="KUK82749.1"/>
    </source>
</evidence>
<comment type="caution">
    <text evidence="1">The sequence shown here is derived from an EMBL/GenBank/DDBJ whole genome shotgun (WGS) entry which is preliminary data.</text>
</comment>
<dbReference type="Pfam" id="PF09560">
    <property type="entry name" value="Spore_YunB"/>
    <property type="match status" value="1"/>
</dbReference>
<dbReference type="EMBL" id="LGGS01000069">
    <property type="protein sequence ID" value="KUK82749.1"/>
    <property type="molecule type" value="Genomic_DNA"/>
</dbReference>
<proteinExistence type="predicted"/>
<dbReference type="AlphaFoldDB" id="A0A117M3T9"/>
<accession>A0A117M3T9</accession>
<dbReference type="PATRIC" id="fig|110500.4.peg.624"/>
<dbReference type="Proteomes" id="UP000054705">
    <property type="component" value="Unassembled WGS sequence"/>
</dbReference>
<dbReference type="InterPro" id="IPR014197">
    <property type="entry name" value="Sporulation_prot_YunB"/>
</dbReference>
<protein>
    <recommendedName>
        <fullName evidence="3">Sporulation protein YunB</fullName>
    </recommendedName>
</protein>
<sequence length="216" mass="23749">MLKRKRTLNPTLIVLGLIICAACVLVDLALRDAFYNIAEVRAVQLATDAITGTIQEEVKEEGFRYRDFIYIHKDNQGRVSMIEANTVKVNEVIAVTTAAIQETLENLRWQPFDIPLGEVLGIPMLANYGPRINYNVLPVGAVRVDIIDKFETAGINQTRHKIYLSFNTNVRIVIPSRSGSADVAIKMPLAESVIVGMVPSTFVALPNGIFGSVPAP</sequence>
<reference evidence="2" key="1">
    <citation type="journal article" date="2015" name="MBio">
        <title>Genome-Resolved Metagenomic Analysis Reveals Roles for Candidate Phyla and Other Microbial Community Members in Biogeochemical Transformations in Oil Reservoirs.</title>
        <authorList>
            <person name="Hu P."/>
            <person name="Tom L."/>
            <person name="Singh A."/>
            <person name="Thomas B.C."/>
            <person name="Baker B.J."/>
            <person name="Piceno Y.M."/>
            <person name="Andersen G.L."/>
            <person name="Banfield J.F."/>
        </authorList>
    </citation>
    <scope>NUCLEOTIDE SEQUENCE [LARGE SCALE GENOMIC DNA]</scope>
</reference>
<evidence type="ECO:0000313" key="2">
    <source>
        <dbReference type="Proteomes" id="UP000054705"/>
    </source>
</evidence>
<evidence type="ECO:0008006" key="3">
    <source>
        <dbReference type="Google" id="ProtNLM"/>
    </source>
</evidence>
<dbReference type="PIRSF" id="PIRSF021383">
    <property type="entry name" value="YunB"/>
    <property type="match status" value="1"/>
</dbReference>
<name>A0A117M3T9_9FIRM</name>
<organism evidence="1 2">
    <name type="scientific">Pelotomaculum thermopropionicum</name>
    <dbReference type="NCBI Taxonomy" id="110500"/>
    <lineage>
        <taxon>Bacteria</taxon>
        <taxon>Bacillati</taxon>
        <taxon>Bacillota</taxon>
        <taxon>Clostridia</taxon>
        <taxon>Eubacteriales</taxon>
        <taxon>Desulfotomaculaceae</taxon>
        <taxon>Pelotomaculum</taxon>
    </lineage>
</organism>
<gene>
    <name evidence="1" type="ORF">XD97_0356</name>
</gene>